<keyword evidence="2" id="KW-0805">Transcription regulation</keyword>
<dbReference type="PANTHER" id="PTHR30427:SF1">
    <property type="entry name" value="TRANSCRIPTIONAL ACTIVATOR PROTEIN LYSR"/>
    <property type="match status" value="1"/>
</dbReference>
<dbReference type="InterPro" id="IPR000847">
    <property type="entry name" value="LysR_HTH_N"/>
</dbReference>
<comment type="similarity">
    <text evidence="1">Belongs to the LysR transcriptional regulatory family.</text>
</comment>
<keyword evidence="7" id="KW-1185">Reference proteome</keyword>
<keyword evidence="3" id="KW-0238">DNA-binding</keyword>
<dbReference type="Proteomes" id="UP000025756">
    <property type="component" value="Unassembled WGS sequence"/>
</dbReference>
<evidence type="ECO:0000313" key="6">
    <source>
        <dbReference type="EMBL" id="KCV35433.1"/>
    </source>
</evidence>
<feature type="domain" description="HTH lysR-type" evidence="5">
    <location>
        <begin position="8"/>
        <end position="65"/>
    </location>
</feature>
<dbReference type="Gene3D" id="3.40.190.290">
    <property type="match status" value="1"/>
</dbReference>
<dbReference type="PANTHER" id="PTHR30427">
    <property type="entry name" value="TRANSCRIPTIONAL ACTIVATOR PROTEIN LYSR"/>
    <property type="match status" value="1"/>
</dbReference>
<evidence type="ECO:0000259" key="5">
    <source>
        <dbReference type="PROSITE" id="PS50931"/>
    </source>
</evidence>
<evidence type="ECO:0000256" key="2">
    <source>
        <dbReference type="ARBA" id="ARBA00023015"/>
    </source>
</evidence>
<evidence type="ECO:0000313" key="7">
    <source>
        <dbReference type="Proteomes" id="UP000025756"/>
    </source>
</evidence>
<dbReference type="SUPFAM" id="SSF53850">
    <property type="entry name" value="Periplasmic binding protein-like II"/>
    <property type="match status" value="1"/>
</dbReference>
<dbReference type="InterPro" id="IPR036390">
    <property type="entry name" value="WH_DNA-bd_sf"/>
</dbReference>
<dbReference type="InterPro" id="IPR005119">
    <property type="entry name" value="LysR_subst-bd"/>
</dbReference>
<dbReference type="PROSITE" id="PS50931">
    <property type="entry name" value="HTH_LYSR"/>
    <property type="match status" value="1"/>
</dbReference>
<dbReference type="Pfam" id="PF03466">
    <property type="entry name" value="LysR_substrate"/>
    <property type="match status" value="1"/>
</dbReference>
<accession>A0ABR4RJF2</accession>
<evidence type="ECO:0000256" key="1">
    <source>
        <dbReference type="ARBA" id="ARBA00009437"/>
    </source>
</evidence>
<organism evidence="6 7">
    <name type="scientific">Bordetella bronchiseptica 00-P-2796</name>
    <dbReference type="NCBI Taxonomy" id="1331199"/>
    <lineage>
        <taxon>Bacteria</taxon>
        <taxon>Pseudomonadati</taxon>
        <taxon>Pseudomonadota</taxon>
        <taxon>Betaproteobacteria</taxon>
        <taxon>Burkholderiales</taxon>
        <taxon>Alcaligenaceae</taxon>
        <taxon>Bordetella</taxon>
    </lineage>
</organism>
<keyword evidence="4" id="KW-0804">Transcription</keyword>
<dbReference type="PRINTS" id="PR00039">
    <property type="entry name" value="HTHLYSR"/>
</dbReference>
<dbReference type="Gene3D" id="1.10.10.10">
    <property type="entry name" value="Winged helix-like DNA-binding domain superfamily/Winged helix DNA-binding domain"/>
    <property type="match status" value="1"/>
</dbReference>
<protein>
    <submittedName>
        <fullName evidence="6">LysR substrate-binding domain protein</fullName>
    </submittedName>
</protein>
<reference evidence="6 7" key="1">
    <citation type="submission" date="2014-03" db="EMBL/GenBank/DDBJ databases">
        <title>Genome sequence of Bordetella bronchiseptica.</title>
        <authorList>
            <person name="Harvill E."/>
            <person name="Goodfield L.L."/>
            <person name="Ivanov Y.V."/>
            <person name="Meyer J.A."/>
            <person name="Muse S.J."/>
            <person name="Jacobs N."/>
            <person name="Bendor L."/>
            <person name="Smallridge W.E."/>
            <person name="Brinkac L.M."/>
            <person name="Sanka R."/>
            <person name="Kim M."/>
            <person name="Losada L."/>
        </authorList>
    </citation>
    <scope>NUCLEOTIDE SEQUENCE [LARGE SCALE GENOMIC DNA]</scope>
    <source>
        <strain evidence="6 7">00-P-2796</strain>
    </source>
</reference>
<dbReference type="InterPro" id="IPR036388">
    <property type="entry name" value="WH-like_DNA-bd_sf"/>
</dbReference>
<name>A0ABR4RJF2_BORBO</name>
<dbReference type="InterPro" id="IPR037414">
    <property type="entry name" value="LysR_PBP2"/>
</dbReference>
<dbReference type="Pfam" id="PF00126">
    <property type="entry name" value="HTH_1"/>
    <property type="match status" value="1"/>
</dbReference>
<evidence type="ECO:0000256" key="3">
    <source>
        <dbReference type="ARBA" id="ARBA00023125"/>
    </source>
</evidence>
<dbReference type="SUPFAM" id="SSF46785">
    <property type="entry name" value="Winged helix' DNA-binding domain"/>
    <property type="match status" value="1"/>
</dbReference>
<comment type="caution">
    <text evidence="6">The sequence shown here is derived from an EMBL/GenBank/DDBJ whole genome shotgun (WGS) entry which is preliminary data.</text>
</comment>
<dbReference type="EMBL" id="JGWH01000086">
    <property type="protein sequence ID" value="KCV35433.1"/>
    <property type="molecule type" value="Genomic_DNA"/>
</dbReference>
<dbReference type="CDD" id="cd08456">
    <property type="entry name" value="PBP2_LysR"/>
    <property type="match status" value="1"/>
</dbReference>
<evidence type="ECO:0000256" key="4">
    <source>
        <dbReference type="ARBA" id="ARBA00023163"/>
    </source>
</evidence>
<proteinExistence type="inferred from homology"/>
<sequence>MGAEKGPMNVRALEAFRAVMRTGSMTGAARIIHTTQPNISRLVSMLEAELDLKLFIREGNKLHVTDEGAAFFKEVEQHYAGLRALKDAARTIKQLGGGRLHIAVAPALSHGFLASAVTAFTQRHPRVTLSIRTCNSYMVEQLVNSQLCDLGLAAFIGHVTEPGLEAERIASIRGVCLLPQAHRLASRDVIHARDLEGEPFVSIARQNGSREHVDSLFEKAKVTRKIEVEAENASTICHLVAQGLGVSVLNAVIAEDFRCHGLVVREFRPAIHFPITLLRSSHRPRSLLVAAFIDCLGAVLNERFTPSQLAVCD</sequence>
<gene>
    <name evidence="6" type="ORF">L490_0763</name>
</gene>